<dbReference type="STRING" id="1231657.A0A1Y1YPZ1"/>
<gene>
    <name evidence="2" type="ORF">BCR34DRAFT_122437</name>
</gene>
<dbReference type="GO" id="GO:0005524">
    <property type="term" value="F:ATP binding"/>
    <property type="evidence" value="ECO:0007669"/>
    <property type="project" value="InterPro"/>
</dbReference>
<dbReference type="OrthoDB" id="10042665at2759"/>
<dbReference type="Gene3D" id="3.40.50.300">
    <property type="entry name" value="P-loop containing nucleotide triphosphate hydrolases"/>
    <property type="match status" value="1"/>
</dbReference>
<dbReference type="SMART" id="SM00382">
    <property type="entry name" value="AAA"/>
    <property type="match status" value="1"/>
</dbReference>
<dbReference type="InterPro" id="IPR056599">
    <property type="entry name" value="AAA_lid_fung"/>
</dbReference>
<organism evidence="2 3">
    <name type="scientific">Clohesyomyces aquaticus</name>
    <dbReference type="NCBI Taxonomy" id="1231657"/>
    <lineage>
        <taxon>Eukaryota</taxon>
        <taxon>Fungi</taxon>
        <taxon>Dikarya</taxon>
        <taxon>Ascomycota</taxon>
        <taxon>Pezizomycotina</taxon>
        <taxon>Dothideomycetes</taxon>
        <taxon>Pleosporomycetidae</taxon>
        <taxon>Pleosporales</taxon>
        <taxon>Lindgomycetaceae</taxon>
        <taxon>Clohesyomyces</taxon>
    </lineage>
</organism>
<dbReference type="CDD" id="cd19481">
    <property type="entry name" value="RecA-like_protease"/>
    <property type="match status" value="1"/>
</dbReference>
<evidence type="ECO:0000313" key="3">
    <source>
        <dbReference type="Proteomes" id="UP000193144"/>
    </source>
</evidence>
<feature type="domain" description="AAA+ ATPase" evidence="1">
    <location>
        <begin position="122"/>
        <end position="249"/>
    </location>
</feature>
<evidence type="ECO:0000313" key="2">
    <source>
        <dbReference type="EMBL" id="ORX99893.1"/>
    </source>
</evidence>
<dbReference type="InterPro" id="IPR027417">
    <property type="entry name" value="P-loop_NTPase"/>
</dbReference>
<sequence length="349" mass="40173">MIDYATYGRLHKKLYFPPLSPGPHDKWPKNLSLDMEEVQEQYILLPPNVHAFDMKEKEWRNLPIDDVEPIQWNKDAFQRLVLPKKTKDLVRALVMVRRPSQGKRENLYLFGDKNDVISGKGNGLILLLHGGPGTGKTLTAESVAELAEMPLYSVTCGDIGTTADSVEKYLHTVMYLGKTWNCVLLLDEADVFLEERTLSDLERNSLVSVFLRTLEYYDGILILTSNRIGTFDEAFKSRIQVALHYPSLDAPSRKKIWQGFLEMLAESDQDVDTEDILSHLDEIADHEMNGRQIRNVLATAHQLAIFKKQRLEWEHVELSLENAEQFNKYSRKLQGVSDTDRARDEKVRW</sequence>
<dbReference type="GO" id="GO:0016887">
    <property type="term" value="F:ATP hydrolysis activity"/>
    <property type="evidence" value="ECO:0007669"/>
    <property type="project" value="InterPro"/>
</dbReference>
<protein>
    <submittedName>
        <fullName evidence="2">p-loop containing nucleoside triphosphate hydrolase protein</fullName>
    </submittedName>
</protein>
<dbReference type="InterPro" id="IPR003593">
    <property type="entry name" value="AAA+_ATPase"/>
</dbReference>
<dbReference type="EMBL" id="MCFA01000191">
    <property type="protein sequence ID" value="ORX99893.1"/>
    <property type="molecule type" value="Genomic_DNA"/>
</dbReference>
<dbReference type="PANTHER" id="PTHR46411">
    <property type="entry name" value="FAMILY ATPASE, PUTATIVE-RELATED"/>
    <property type="match status" value="1"/>
</dbReference>
<dbReference type="Pfam" id="PF23232">
    <property type="entry name" value="AAA_lid_13"/>
    <property type="match status" value="1"/>
</dbReference>
<name>A0A1Y1YPZ1_9PLEO</name>
<evidence type="ECO:0000259" key="1">
    <source>
        <dbReference type="SMART" id="SM00382"/>
    </source>
</evidence>
<dbReference type="InterPro" id="IPR003959">
    <property type="entry name" value="ATPase_AAA_core"/>
</dbReference>
<dbReference type="Proteomes" id="UP000193144">
    <property type="component" value="Unassembled WGS sequence"/>
</dbReference>
<keyword evidence="3" id="KW-1185">Reference proteome</keyword>
<accession>A0A1Y1YPZ1</accession>
<reference evidence="2 3" key="1">
    <citation type="submission" date="2016-07" db="EMBL/GenBank/DDBJ databases">
        <title>Pervasive Adenine N6-methylation of Active Genes in Fungi.</title>
        <authorList>
            <consortium name="DOE Joint Genome Institute"/>
            <person name="Mondo S.J."/>
            <person name="Dannebaum R.O."/>
            <person name="Kuo R.C."/>
            <person name="Labutti K."/>
            <person name="Haridas S."/>
            <person name="Kuo A."/>
            <person name="Salamov A."/>
            <person name="Ahrendt S.R."/>
            <person name="Lipzen A."/>
            <person name="Sullivan W."/>
            <person name="Andreopoulos W.B."/>
            <person name="Clum A."/>
            <person name="Lindquist E."/>
            <person name="Daum C."/>
            <person name="Ramamoorthy G.K."/>
            <person name="Gryganskyi A."/>
            <person name="Culley D."/>
            <person name="Magnuson J.K."/>
            <person name="James T.Y."/>
            <person name="O'Malley M.A."/>
            <person name="Stajich J.E."/>
            <person name="Spatafora J.W."/>
            <person name="Visel A."/>
            <person name="Grigoriev I.V."/>
        </authorList>
    </citation>
    <scope>NUCLEOTIDE SEQUENCE [LARGE SCALE GENOMIC DNA]</scope>
    <source>
        <strain evidence="2 3">CBS 115471</strain>
    </source>
</reference>
<keyword evidence="2" id="KW-0378">Hydrolase</keyword>
<dbReference type="AlphaFoldDB" id="A0A1Y1YPZ1"/>
<dbReference type="SUPFAM" id="SSF52540">
    <property type="entry name" value="P-loop containing nucleoside triphosphate hydrolases"/>
    <property type="match status" value="1"/>
</dbReference>
<proteinExistence type="predicted"/>
<comment type="caution">
    <text evidence="2">The sequence shown here is derived from an EMBL/GenBank/DDBJ whole genome shotgun (WGS) entry which is preliminary data.</text>
</comment>
<dbReference type="PANTHER" id="PTHR46411:SF2">
    <property type="entry name" value="AAA+ ATPASE DOMAIN-CONTAINING PROTEIN"/>
    <property type="match status" value="1"/>
</dbReference>
<dbReference type="Pfam" id="PF00004">
    <property type="entry name" value="AAA"/>
    <property type="match status" value="1"/>
</dbReference>